<dbReference type="SUPFAM" id="SSF51445">
    <property type="entry name" value="(Trans)glycosidases"/>
    <property type="match status" value="1"/>
</dbReference>
<evidence type="ECO:0000259" key="5">
    <source>
        <dbReference type="PROSITE" id="PS51764"/>
    </source>
</evidence>
<dbReference type="PROSITE" id="PS51764">
    <property type="entry name" value="GH26"/>
    <property type="match status" value="1"/>
</dbReference>
<feature type="domain" description="GH26" evidence="5">
    <location>
        <begin position="10"/>
        <end position="322"/>
    </location>
</feature>
<dbReference type="Gene3D" id="3.20.20.80">
    <property type="entry name" value="Glycosidases"/>
    <property type="match status" value="1"/>
</dbReference>
<evidence type="ECO:0000256" key="4">
    <source>
        <dbReference type="PROSITE-ProRule" id="PRU01100"/>
    </source>
</evidence>
<evidence type="ECO:0000313" key="7">
    <source>
        <dbReference type="Proteomes" id="UP000199701"/>
    </source>
</evidence>
<protein>
    <submittedName>
        <fullName evidence="6">Mannan endo-1,4-beta-mannosidase</fullName>
    </submittedName>
</protein>
<evidence type="ECO:0000256" key="2">
    <source>
        <dbReference type="ARBA" id="ARBA00022801"/>
    </source>
</evidence>
<dbReference type="Proteomes" id="UP000199701">
    <property type="component" value="Unassembled WGS sequence"/>
</dbReference>
<feature type="active site" description="Nucleophile" evidence="4">
    <location>
        <position position="271"/>
    </location>
</feature>
<sequence>MDPVNKNATKEARTLLAYLYEIAGKAIITGQHTQTNPMEEISYLKKVTGKEPKLRGFELLGYSPNINFDDASQACLTEVYENQGTAETALQWAKENDGIVTFTFHWFSPVGGRDKSFYAKHTDFNPDRILIPNTLEEKAFYRDMDVIAEILEMFAKEQIPILWRPFHEADGKWFWWGRNGHSTGRELYKKMYDYYVNEKHLDHLIWVWNSPVKEGYPGDEYVDVISRDVYIKKDEESLEGQSRRSIETDYKKEYEELTQITDAPKVCALAEVDVIPDASMLAQSHIPWAYYMTWSKEFCLTQNYNTIEHTRKMYESDYSVSL</sequence>
<dbReference type="GO" id="GO:0016985">
    <property type="term" value="F:mannan endo-1,4-beta-mannosidase activity"/>
    <property type="evidence" value="ECO:0007669"/>
    <property type="project" value="InterPro"/>
</dbReference>
<dbReference type="STRING" id="99656.SAMN05421659_104240"/>
<dbReference type="PANTHER" id="PTHR40079">
    <property type="entry name" value="MANNAN ENDO-1,4-BETA-MANNOSIDASE E-RELATED"/>
    <property type="match status" value="1"/>
</dbReference>
<dbReference type="InterPro" id="IPR017853">
    <property type="entry name" value="GH"/>
</dbReference>
<dbReference type="PRINTS" id="PR00739">
    <property type="entry name" value="GLHYDRLASE26"/>
</dbReference>
<dbReference type="Pfam" id="PF02156">
    <property type="entry name" value="Glyco_hydro_26"/>
    <property type="match status" value="1"/>
</dbReference>
<evidence type="ECO:0000256" key="3">
    <source>
        <dbReference type="ARBA" id="ARBA00023295"/>
    </source>
</evidence>
<keyword evidence="2 4" id="KW-0378">Hydrolase</keyword>
<dbReference type="InterPro" id="IPR000805">
    <property type="entry name" value="Glyco_hydro_26"/>
</dbReference>
<proteinExistence type="inferred from homology"/>
<dbReference type="AlphaFoldDB" id="A0A1I0P8D3"/>
<gene>
    <name evidence="6" type="ORF">SAMN05421659_104240</name>
</gene>
<reference evidence="6 7" key="1">
    <citation type="submission" date="2016-10" db="EMBL/GenBank/DDBJ databases">
        <authorList>
            <person name="de Groot N.N."/>
        </authorList>
    </citation>
    <scope>NUCLEOTIDE SEQUENCE [LARGE SCALE GENOMIC DNA]</scope>
    <source>
        <strain evidence="6 7">DSM 9179</strain>
    </source>
</reference>
<dbReference type="GO" id="GO:0006080">
    <property type="term" value="P:substituted mannan metabolic process"/>
    <property type="evidence" value="ECO:0007669"/>
    <property type="project" value="InterPro"/>
</dbReference>
<evidence type="ECO:0000313" key="6">
    <source>
        <dbReference type="EMBL" id="SEW10484.1"/>
    </source>
</evidence>
<accession>A0A1I0P8D3</accession>
<dbReference type="InterPro" id="IPR022790">
    <property type="entry name" value="GH26_dom"/>
</dbReference>
<comment type="similarity">
    <text evidence="1 4">Belongs to the glycosyl hydrolase 26 family.</text>
</comment>
<organism evidence="6 7">
    <name type="scientific">[Clostridium] fimetarium</name>
    <dbReference type="NCBI Taxonomy" id="99656"/>
    <lineage>
        <taxon>Bacteria</taxon>
        <taxon>Bacillati</taxon>
        <taxon>Bacillota</taxon>
        <taxon>Clostridia</taxon>
        <taxon>Lachnospirales</taxon>
        <taxon>Lachnospiraceae</taxon>
    </lineage>
</organism>
<evidence type="ECO:0000256" key="1">
    <source>
        <dbReference type="ARBA" id="ARBA00007754"/>
    </source>
</evidence>
<dbReference type="EMBL" id="FOJI01000004">
    <property type="protein sequence ID" value="SEW10484.1"/>
    <property type="molecule type" value="Genomic_DNA"/>
</dbReference>
<dbReference type="PANTHER" id="PTHR40079:SF4">
    <property type="entry name" value="GH26 DOMAIN-CONTAINING PROTEIN-RELATED"/>
    <property type="match status" value="1"/>
</dbReference>
<name>A0A1I0P8D3_9FIRM</name>
<keyword evidence="3 4" id="KW-0326">Glycosidase</keyword>
<keyword evidence="7" id="KW-1185">Reference proteome</keyword>
<feature type="active site" description="Proton donor" evidence="4">
    <location>
        <position position="168"/>
    </location>
</feature>